<accession>A0A034VBI2</accession>
<dbReference type="GO" id="GO:0005509">
    <property type="term" value="F:calcium ion binding"/>
    <property type="evidence" value="ECO:0007669"/>
    <property type="project" value="InterPro"/>
</dbReference>
<evidence type="ECO:0000256" key="2">
    <source>
        <dbReference type="ARBA" id="ARBA00004496"/>
    </source>
</evidence>
<reference evidence="20" key="1">
    <citation type="journal article" date="2014" name="BMC Genomics">
        <title>Characterizing the developmental transcriptome of the oriental fruit fly, Bactrocera dorsalis (Diptera: Tephritidae) through comparative genomic analysis with Drosophila melanogaster utilizing modENCODE datasets.</title>
        <authorList>
            <person name="Geib S.M."/>
            <person name="Calla B."/>
            <person name="Hall B."/>
            <person name="Hou S."/>
            <person name="Manoukis N.C."/>
        </authorList>
    </citation>
    <scope>NUCLEOTIDE SEQUENCE</scope>
    <source>
        <strain evidence="20">Punador</strain>
    </source>
</reference>
<dbReference type="GO" id="GO:0005793">
    <property type="term" value="C:endoplasmic reticulum-Golgi intermediate compartment"/>
    <property type="evidence" value="ECO:0007669"/>
    <property type="project" value="TreeGrafter"/>
</dbReference>
<dbReference type="GO" id="GO:0016020">
    <property type="term" value="C:membrane"/>
    <property type="evidence" value="ECO:0007669"/>
    <property type="project" value="UniProtKB-SubCell"/>
</dbReference>
<dbReference type="SUPFAM" id="SSF47473">
    <property type="entry name" value="EF-hand"/>
    <property type="match status" value="1"/>
</dbReference>
<dbReference type="PANTHER" id="PTHR19237">
    <property type="entry name" value="NUCLEOBINDIN"/>
    <property type="match status" value="1"/>
</dbReference>
<evidence type="ECO:0000259" key="19">
    <source>
        <dbReference type="PROSITE" id="PS50222"/>
    </source>
</evidence>
<dbReference type="InterPro" id="IPR002048">
    <property type="entry name" value="EF_hand_dom"/>
</dbReference>
<dbReference type="PANTHER" id="PTHR19237:SF20">
    <property type="entry name" value="NUCLEOBINDIN 1"/>
    <property type="match status" value="1"/>
</dbReference>
<feature type="domain" description="EF-hand" evidence="19">
    <location>
        <begin position="288"/>
        <end position="323"/>
    </location>
</feature>
<dbReference type="InterPro" id="IPR011992">
    <property type="entry name" value="EF-hand-dom_pair"/>
</dbReference>
<dbReference type="InterPro" id="IPR018247">
    <property type="entry name" value="EF_Hand_1_Ca_BS"/>
</dbReference>
<dbReference type="PROSITE" id="PS00018">
    <property type="entry name" value="EF_HAND_1"/>
    <property type="match status" value="1"/>
</dbReference>
<evidence type="ECO:0000256" key="15">
    <source>
        <dbReference type="ARBA" id="ARBA00023125"/>
    </source>
</evidence>
<evidence type="ECO:0000256" key="13">
    <source>
        <dbReference type="ARBA" id="ARBA00022837"/>
    </source>
</evidence>
<comment type="subcellular location">
    <subcellularLocation>
        <location evidence="2">Cytoplasm</location>
    </subcellularLocation>
    <subcellularLocation>
        <location evidence="3">Golgi apparatus</location>
    </subcellularLocation>
    <subcellularLocation>
        <location evidence="1">Membrane</location>
        <topology evidence="1">Peripheral membrane protein</topology>
    </subcellularLocation>
    <subcellularLocation>
        <location evidence="4">Secreted</location>
    </subcellularLocation>
</comment>
<dbReference type="CDD" id="cd00051">
    <property type="entry name" value="EFh"/>
    <property type="match status" value="1"/>
</dbReference>
<feature type="signal peptide" evidence="18">
    <location>
        <begin position="1"/>
        <end position="23"/>
    </location>
</feature>
<dbReference type="EMBL" id="GAKP01019822">
    <property type="protein sequence ID" value="JAC39130.1"/>
    <property type="molecule type" value="Transcribed_RNA"/>
</dbReference>
<keyword evidence="15" id="KW-0238">DNA-binding</keyword>
<dbReference type="InterPro" id="IPR057576">
    <property type="entry name" value="NUCB1_N"/>
</dbReference>
<evidence type="ECO:0000256" key="8">
    <source>
        <dbReference type="ARBA" id="ARBA00022553"/>
    </source>
</evidence>
<dbReference type="RefSeq" id="XP_011198202.2">
    <property type="nucleotide sequence ID" value="XM_011199900.4"/>
</dbReference>
<sequence>MRLKANLFLILSTAIVLVQFSDALPVTKNKKEEKEEAPVTPSTPDVETALEYERYLKEVVEALESDPEFRKKLDKAPEADIRDGKIAQELEYVNHHVRSKLDEIKRREVERLRQLVNQEYELENEIDREHLKIPQHLDHQNEHTFEIEDLKKLIKKTSEDLAEADRKRRAEFKEYEMQKEFEKESKLKELPEEERKKFEQEEKEKEEKHKKHEKVHHPGNKAQLEDVWEQQDQMDKKDFDPHTFFMMHDVDGNGYWDEIEVKALFIKELDKVYQSGLPEDDMRERAEEMERMREHVFEETDTNRDGLISFQEFLEQTKRDEWNKDPEWETVDEKPQYTHEEYLEFERRRQQEVQRLMAQGLLKPHPNMPQGYYTNDAHDTYQVGGQQHVPAGQQMHYQQPQQQHLQQQQQYAQQQQQYVQQQQQPQFQGQPVQLHPNQAYQTVSGQQQQHQQIPQQQQYQQVPQPQQYQQIPQQQYQQVPQQQYQQGPQQQVPQQQQQQPVQPQQQPQAQQPPKTQQQSQVAAPQVQQQAQQPIQTQQQQPQAAAPVPQAQQQQQNIPTNH</sequence>
<feature type="compositionally biased region" description="Basic and acidic residues" evidence="17">
    <location>
        <begin position="183"/>
        <end position="207"/>
    </location>
</feature>
<dbReference type="GO" id="GO:0005085">
    <property type="term" value="F:guanyl-nucleotide exchange factor activity"/>
    <property type="evidence" value="ECO:0007669"/>
    <property type="project" value="UniProtKB-KW"/>
</dbReference>
<organism evidence="20">
    <name type="scientific">Bactrocera dorsalis</name>
    <name type="common">Oriental fruit fly</name>
    <name type="synonym">Dacus dorsalis</name>
    <dbReference type="NCBI Taxonomy" id="27457"/>
    <lineage>
        <taxon>Eukaryota</taxon>
        <taxon>Metazoa</taxon>
        <taxon>Ecdysozoa</taxon>
        <taxon>Arthropoda</taxon>
        <taxon>Hexapoda</taxon>
        <taxon>Insecta</taxon>
        <taxon>Pterygota</taxon>
        <taxon>Neoptera</taxon>
        <taxon>Endopterygota</taxon>
        <taxon>Diptera</taxon>
        <taxon>Brachycera</taxon>
        <taxon>Muscomorpha</taxon>
        <taxon>Tephritoidea</taxon>
        <taxon>Tephritidae</taxon>
        <taxon>Bactrocera</taxon>
        <taxon>Bactrocera</taxon>
    </lineage>
</organism>
<evidence type="ECO:0000256" key="16">
    <source>
        <dbReference type="ARBA" id="ARBA00023136"/>
    </source>
</evidence>
<dbReference type="Pfam" id="PF25434">
    <property type="entry name" value="NUCB1_N"/>
    <property type="match status" value="1"/>
</dbReference>
<dbReference type="GO" id="GO:0005794">
    <property type="term" value="C:Golgi apparatus"/>
    <property type="evidence" value="ECO:0007669"/>
    <property type="project" value="UniProtKB-SubCell"/>
</dbReference>
<dbReference type="PROSITE" id="PS50222">
    <property type="entry name" value="EF_HAND_2"/>
    <property type="match status" value="1"/>
</dbReference>
<dbReference type="GO" id="GO:0003677">
    <property type="term" value="F:DNA binding"/>
    <property type="evidence" value="ECO:0007669"/>
    <property type="project" value="UniProtKB-KW"/>
</dbReference>
<evidence type="ECO:0000256" key="14">
    <source>
        <dbReference type="ARBA" id="ARBA00023034"/>
    </source>
</evidence>
<keyword evidence="6" id="KW-0963">Cytoplasm</keyword>
<feature type="compositionally biased region" description="Low complexity" evidence="17">
    <location>
        <begin position="479"/>
        <end position="555"/>
    </location>
</feature>
<evidence type="ECO:0000256" key="9">
    <source>
        <dbReference type="ARBA" id="ARBA00022658"/>
    </source>
</evidence>
<evidence type="ECO:0000256" key="7">
    <source>
        <dbReference type="ARBA" id="ARBA00022525"/>
    </source>
</evidence>
<keyword evidence="12" id="KW-0677">Repeat</keyword>
<keyword evidence="8" id="KW-0597">Phosphoprotein</keyword>
<evidence type="ECO:0000256" key="5">
    <source>
        <dbReference type="ARBA" id="ARBA00008063"/>
    </source>
</evidence>
<feature type="compositionally biased region" description="Basic residues" evidence="17">
    <location>
        <begin position="208"/>
        <end position="219"/>
    </location>
</feature>
<evidence type="ECO:0000256" key="11">
    <source>
        <dbReference type="ARBA" id="ARBA00022729"/>
    </source>
</evidence>
<proteinExistence type="inferred from homology"/>
<dbReference type="AlphaFoldDB" id="A0A034VBI2"/>
<evidence type="ECO:0000256" key="4">
    <source>
        <dbReference type="ARBA" id="ARBA00004613"/>
    </source>
</evidence>
<protein>
    <submittedName>
        <fullName evidence="20">Nucleobindin-1</fullName>
    </submittedName>
</protein>
<evidence type="ECO:0000256" key="12">
    <source>
        <dbReference type="ARBA" id="ARBA00022737"/>
    </source>
</evidence>
<comment type="similarity">
    <text evidence="5">Belongs to the nucleobindin family.</text>
</comment>
<evidence type="ECO:0000256" key="17">
    <source>
        <dbReference type="SAM" id="MobiDB-lite"/>
    </source>
</evidence>
<keyword evidence="11 18" id="KW-0732">Signal</keyword>
<evidence type="ECO:0000256" key="10">
    <source>
        <dbReference type="ARBA" id="ARBA00022723"/>
    </source>
</evidence>
<keyword evidence="9" id="KW-0344">Guanine-nucleotide releasing factor</keyword>
<evidence type="ECO:0000256" key="6">
    <source>
        <dbReference type="ARBA" id="ARBA00022490"/>
    </source>
</evidence>
<evidence type="ECO:0000256" key="18">
    <source>
        <dbReference type="SAM" id="SignalP"/>
    </source>
</evidence>
<keyword evidence="7" id="KW-0964">Secreted</keyword>
<gene>
    <name evidence="20" type="primary">NUCB1</name>
</gene>
<keyword evidence="16" id="KW-0472">Membrane</keyword>
<evidence type="ECO:0000313" key="20">
    <source>
        <dbReference type="EMBL" id="JAC39130.1"/>
    </source>
</evidence>
<evidence type="ECO:0000256" key="1">
    <source>
        <dbReference type="ARBA" id="ARBA00004170"/>
    </source>
</evidence>
<evidence type="ECO:0000256" key="3">
    <source>
        <dbReference type="ARBA" id="ARBA00004555"/>
    </source>
</evidence>
<feature type="chain" id="PRO_5044538641" evidence="18">
    <location>
        <begin position="24"/>
        <end position="561"/>
    </location>
</feature>
<keyword evidence="13" id="KW-0106">Calcium</keyword>
<dbReference type="Gene3D" id="1.10.238.10">
    <property type="entry name" value="EF-hand"/>
    <property type="match status" value="1"/>
</dbReference>
<dbReference type="GO" id="GO:0070062">
    <property type="term" value="C:extracellular exosome"/>
    <property type="evidence" value="ECO:0007669"/>
    <property type="project" value="TreeGrafter"/>
</dbReference>
<dbReference type="CTD" id="4924"/>
<keyword evidence="10" id="KW-0479">Metal-binding</keyword>
<dbReference type="InterPro" id="IPR040250">
    <property type="entry name" value="Nucleobindin"/>
</dbReference>
<feature type="region of interest" description="Disordered" evidence="17">
    <location>
        <begin position="183"/>
        <end position="222"/>
    </location>
</feature>
<dbReference type="OrthoDB" id="5982823at2759"/>
<dbReference type="KEGG" id="bdr:105222540"/>
<dbReference type="Pfam" id="PF13499">
    <property type="entry name" value="EF-hand_7"/>
    <property type="match status" value="1"/>
</dbReference>
<feature type="region of interest" description="Disordered" evidence="17">
    <location>
        <begin position="440"/>
        <end position="464"/>
    </location>
</feature>
<dbReference type="FunFam" id="1.10.238.10:FF:000045">
    <property type="entry name" value="Nucleobindin 2"/>
    <property type="match status" value="1"/>
</dbReference>
<dbReference type="GeneID" id="105222540"/>
<keyword evidence="14" id="KW-0333">Golgi apparatus</keyword>
<feature type="region of interest" description="Disordered" evidence="17">
    <location>
        <begin position="479"/>
        <end position="561"/>
    </location>
</feature>
<feature type="compositionally biased region" description="Low complexity" evidence="17">
    <location>
        <begin position="446"/>
        <end position="464"/>
    </location>
</feature>
<name>A0A034VBI2_BACDO</name>